<evidence type="ECO:0000313" key="4">
    <source>
        <dbReference type="Proteomes" id="UP000217790"/>
    </source>
</evidence>
<evidence type="ECO:0000313" key="3">
    <source>
        <dbReference type="EMBL" id="PBK85140.1"/>
    </source>
</evidence>
<protein>
    <submittedName>
        <fullName evidence="3">Uncharacterized protein</fullName>
    </submittedName>
</protein>
<name>A0A2H3CTG1_ARMGA</name>
<feature type="region of interest" description="Disordered" evidence="2">
    <location>
        <begin position="1"/>
        <end position="24"/>
    </location>
</feature>
<dbReference type="EMBL" id="KZ293693">
    <property type="protein sequence ID" value="PBK85140.1"/>
    <property type="molecule type" value="Genomic_DNA"/>
</dbReference>
<organism evidence="3 4">
    <name type="scientific">Armillaria gallica</name>
    <name type="common">Bulbous honey fungus</name>
    <name type="synonym">Armillaria bulbosa</name>
    <dbReference type="NCBI Taxonomy" id="47427"/>
    <lineage>
        <taxon>Eukaryota</taxon>
        <taxon>Fungi</taxon>
        <taxon>Dikarya</taxon>
        <taxon>Basidiomycota</taxon>
        <taxon>Agaricomycotina</taxon>
        <taxon>Agaricomycetes</taxon>
        <taxon>Agaricomycetidae</taxon>
        <taxon>Agaricales</taxon>
        <taxon>Marasmiineae</taxon>
        <taxon>Physalacriaceae</taxon>
        <taxon>Armillaria</taxon>
    </lineage>
</organism>
<feature type="coiled-coil region" evidence="1">
    <location>
        <begin position="280"/>
        <end position="307"/>
    </location>
</feature>
<feature type="region of interest" description="Disordered" evidence="2">
    <location>
        <begin position="121"/>
        <end position="168"/>
    </location>
</feature>
<reference evidence="4" key="1">
    <citation type="journal article" date="2017" name="Nat. Ecol. Evol.">
        <title>Genome expansion and lineage-specific genetic innovations in the forest pathogenic fungi Armillaria.</title>
        <authorList>
            <person name="Sipos G."/>
            <person name="Prasanna A.N."/>
            <person name="Walter M.C."/>
            <person name="O'Connor E."/>
            <person name="Balint B."/>
            <person name="Krizsan K."/>
            <person name="Kiss B."/>
            <person name="Hess J."/>
            <person name="Varga T."/>
            <person name="Slot J."/>
            <person name="Riley R."/>
            <person name="Boka B."/>
            <person name="Rigling D."/>
            <person name="Barry K."/>
            <person name="Lee J."/>
            <person name="Mihaltcheva S."/>
            <person name="LaButti K."/>
            <person name="Lipzen A."/>
            <person name="Waldron R."/>
            <person name="Moloney N.M."/>
            <person name="Sperisen C."/>
            <person name="Kredics L."/>
            <person name="Vagvoelgyi C."/>
            <person name="Patrignani A."/>
            <person name="Fitzpatrick D."/>
            <person name="Nagy I."/>
            <person name="Doyle S."/>
            <person name="Anderson J.B."/>
            <person name="Grigoriev I.V."/>
            <person name="Gueldener U."/>
            <person name="Muensterkoetter M."/>
            <person name="Nagy L.G."/>
        </authorList>
    </citation>
    <scope>NUCLEOTIDE SEQUENCE [LARGE SCALE GENOMIC DNA]</scope>
    <source>
        <strain evidence="4">Ar21-2</strain>
    </source>
</reference>
<keyword evidence="1" id="KW-0175">Coiled coil</keyword>
<evidence type="ECO:0000256" key="1">
    <source>
        <dbReference type="SAM" id="Coils"/>
    </source>
</evidence>
<accession>A0A2H3CTG1</accession>
<keyword evidence="4" id="KW-1185">Reference proteome</keyword>
<feature type="compositionally biased region" description="Polar residues" evidence="2">
    <location>
        <begin position="127"/>
        <end position="147"/>
    </location>
</feature>
<proteinExistence type="predicted"/>
<sequence length="314" mass="35145">MNPPTNTSRVRRRPHKMQPQGPAMFTKPPLLNYLTPQQRRGVYRLRTQTHGLAQRMLNLSYTQTTQWAPGPLMTPLNDTTSGINLSPYSTYPTSLLNQTPYHPTWSGESWNYQKLAHRCPSDPFNPEGSTTSGMPSPQSTGKSLNSTKQRHGSSEGEMSRADSSGDTEVLERMWTSTSPLNEGIPSWEDTMMATDPIWMGDPFEGFHYNEKTFGRGFLSSQTAEEYLKLPQPLLDSPSNLQHPGIYSGPWTSRLFMGASNKQMGEGSGGAVPEPTTEERLQQAHNQITQMHAQQDQLMEELAKIKKEGKQPDCS</sequence>
<gene>
    <name evidence="3" type="ORF">ARMGADRAFT_1036625</name>
</gene>
<dbReference type="InParanoid" id="A0A2H3CTG1"/>
<dbReference type="Proteomes" id="UP000217790">
    <property type="component" value="Unassembled WGS sequence"/>
</dbReference>
<evidence type="ECO:0000256" key="2">
    <source>
        <dbReference type="SAM" id="MobiDB-lite"/>
    </source>
</evidence>
<dbReference type="AlphaFoldDB" id="A0A2H3CTG1"/>